<reference evidence="1 2" key="1">
    <citation type="submission" date="2024-06" db="EMBL/GenBank/DDBJ databases">
        <title>The draft genome of Grus japonensis, version 3.</title>
        <authorList>
            <person name="Nabeshima K."/>
            <person name="Suzuki S."/>
            <person name="Onuma M."/>
        </authorList>
    </citation>
    <scope>NUCLEOTIDE SEQUENCE [LARGE SCALE GENOMIC DNA]</scope>
    <source>
        <strain evidence="1 2">451A</strain>
    </source>
</reference>
<name>A0ABC9VV02_GRUJA</name>
<dbReference type="PANTHER" id="PTHR20875:SF2">
    <property type="entry name" value="EF-HAND CALCIUM-BINDING DOMAIN-CONTAINING PROTEIN 6"/>
    <property type="match status" value="1"/>
</dbReference>
<dbReference type="InterPro" id="IPR052603">
    <property type="entry name" value="EFCB6"/>
</dbReference>
<proteinExistence type="predicted"/>
<protein>
    <submittedName>
        <fullName evidence="1">EF-hand calcium-binding domain-containing protein 6</fullName>
    </submittedName>
</protein>
<dbReference type="EMBL" id="BAAFJT010000001">
    <property type="protein sequence ID" value="GAB0177229.1"/>
    <property type="molecule type" value="Genomic_DNA"/>
</dbReference>
<gene>
    <name evidence="1" type="ORF">GRJ2_000188100</name>
</gene>
<dbReference type="PANTHER" id="PTHR20875">
    <property type="entry name" value="EF-HAND CALCIUM-BINDING DOMAIN-CONTAINING PROTEIN 6-RELATED"/>
    <property type="match status" value="1"/>
</dbReference>
<evidence type="ECO:0000313" key="1">
    <source>
        <dbReference type="EMBL" id="GAB0177229.1"/>
    </source>
</evidence>
<keyword evidence="2" id="KW-1185">Reference proteome</keyword>
<evidence type="ECO:0000313" key="2">
    <source>
        <dbReference type="Proteomes" id="UP001623348"/>
    </source>
</evidence>
<organism evidence="1 2">
    <name type="scientific">Grus japonensis</name>
    <name type="common">Japanese crane</name>
    <name type="synonym">Red-crowned crane</name>
    <dbReference type="NCBI Taxonomy" id="30415"/>
    <lineage>
        <taxon>Eukaryota</taxon>
        <taxon>Metazoa</taxon>
        <taxon>Chordata</taxon>
        <taxon>Craniata</taxon>
        <taxon>Vertebrata</taxon>
        <taxon>Euteleostomi</taxon>
        <taxon>Archelosauria</taxon>
        <taxon>Archosauria</taxon>
        <taxon>Dinosauria</taxon>
        <taxon>Saurischia</taxon>
        <taxon>Theropoda</taxon>
        <taxon>Coelurosauria</taxon>
        <taxon>Aves</taxon>
        <taxon>Neognathae</taxon>
        <taxon>Neoaves</taxon>
        <taxon>Gruiformes</taxon>
        <taxon>Gruidae</taxon>
        <taxon>Grus</taxon>
    </lineage>
</organism>
<comment type="caution">
    <text evidence="1">The sequence shown here is derived from an EMBL/GenBank/DDBJ whole genome shotgun (WGS) entry which is preliminary data.</text>
</comment>
<sequence>MDPQIGFEEQQGRRNHAFHLAEAVLEDHGMPMDDSEFNLLTEKLGLPDGELSYLDFVAILEDARLNGPGATLRNVPNHRVNDAKYHYVTAEECLNQLNDKLQEAYGVNTPSHGLLLAVKLIVIMMQTFVLKFGLEELSGK</sequence>
<dbReference type="Proteomes" id="UP001623348">
    <property type="component" value="Unassembled WGS sequence"/>
</dbReference>
<accession>A0ABC9VV02</accession>
<dbReference type="AlphaFoldDB" id="A0ABC9VV02"/>